<dbReference type="NCBIfam" id="NF003805">
    <property type="entry name" value="PRK05395.1-2"/>
    <property type="match status" value="1"/>
</dbReference>
<comment type="caution">
    <text evidence="12">The sequence shown here is derived from an EMBL/GenBank/DDBJ whole genome shotgun (WGS) entry which is preliminary data.</text>
</comment>
<dbReference type="GO" id="GO:0009423">
    <property type="term" value="P:chorismate biosynthetic process"/>
    <property type="evidence" value="ECO:0007669"/>
    <property type="project" value="UniProtKB-UniRule"/>
</dbReference>
<evidence type="ECO:0000256" key="1">
    <source>
        <dbReference type="ARBA" id="ARBA00001864"/>
    </source>
</evidence>
<protein>
    <recommendedName>
        <fullName evidence="6 8">3-dehydroquinate dehydratase</fullName>
        <shortName evidence="8">3-dehydroquinase</shortName>
        <ecNumber evidence="6 8">4.2.1.10</ecNumber>
    </recommendedName>
    <alternativeName>
        <fullName evidence="8">Type II DHQase</fullName>
    </alternativeName>
</protein>
<dbReference type="PANTHER" id="PTHR21272">
    <property type="entry name" value="CATABOLIC 3-DEHYDROQUINASE"/>
    <property type="match status" value="1"/>
</dbReference>
<evidence type="ECO:0000256" key="2">
    <source>
        <dbReference type="ARBA" id="ARBA00003924"/>
    </source>
</evidence>
<evidence type="ECO:0000313" key="13">
    <source>
        <dbReference type="Proteomes" id="UP000287766"/>
    </source>
</evidence>
<evidence type="ECO:0000256" key="3">
    <source>
        <dbReference type="ARBA" id="ARBA00004902"/>
    </source>
</evidence>
<dbReference type="AlphaFoldDB" id="A0A7Z7ET24"/>
<sequence length="153" mass="16806">MTSTTPKKHRILLLNGPNLNLLGTREPEVYGSATLATIEAKLQQQAQQFGFELNCRQSNAEHQLIDWVHEAQQQGVDFIVINPGAYTHTSIALRDALAGVAIPFIEVHLSNIHAREAFRRHSYLADIAVGVICGLGAQGYELALTAAQQQLHD</sequence>
<comment type="function">
    <text evidence="2 8">Catalyzes a trans-dehydration via an enolate intermediate.</text>
</comment>
<evidence type="ECO:0000256" key="5">
    <source>
        <dbReference type="ARBA" id="ARBA00011193"/>
    </source>
</evidence>
<dbReference type="Pfam" id="PF01220">
    <property type="entry name" value="DHquinase_II"/>
    <property type="match status" value="1"/>
</dbReference>
<dbReference type="PROSITE" id="PS01029">
    <property type="entry name" value="DEHYDROQUINASE_II"/>
    <property type="match status" value="1"/>
</dbReference>
<feature type="active site" description="Proton donor" evidence="8 9">
    <location>
        <position position="108"/>
    </location>
</feature>
<dbReference type="GO" id="GO:0003855">
    <property type="term" value="F:3-dehydroquinate dehydratase activity"/>
    <property type="evidence" value="ECO:0007669"/>
    <property type="project" value="UniProtKB-UniRule"/>
</dbReference>
<keyword evidence="7 8" id="KW-0456">Lyase</keyword>
<comment type="catalytic activity">
    <reaction evidence="1 8">
        <text>3-dehydroquinate = 3-dehydroshikimate + H2O</text>
        <dbReference type="Rhea" id="RHEA:21096"/>
        <dbReference type="ChEBI" id="CHEBI:15377"/>
        <dbReference type="ChEBI" id="CHEBI:16630"/>
        <dbReference type="ChEBI" id="CHEBI:32364"/>
        <dbReference type="EC" id="4.2.1.10"/>
    </reaction>
</comment>
<evidence type="ECO:0000256" key="6">
    <source>
        <dbReference type="ARBA" id="ARBA00012060"/>
    </source>
</evidence>
<dbReference type="RefSeq" id="WP_169931328.1">
    <property type="nucleotide sequence ID" value="NZ_PIPR01000002.1"/>
</dbReference>
<dbReference type="NCBIfam" id="NF003806">
    <property type="entry name" value="PRK05395.1-3"/>
    <property type="match status" value="1"/>
</dbReference>
<keyword evidence="13" id="KW-1185">Reference proteome</keyword>
<feature type="site" description="Transition state stabilizer" evidence="8 11">
    <location>
        <position position="25"/>
    </location>
</feature>
<dbReference type="InterPro" id="IPR018509">
    <property type="entry name" value="DHquinase_II_CS"/>
</dbReference>
<dbReference type="Gene3D" id="3.40.50.9100">
    <property type="entry name" value="Dehydroquinase, class II"/>
    <property type="match status" value="1"/>
</dbReference>
<feature type="binding site" evidence="8 10">
    <location>
        <begin position="109"/>
        <end position="110"/>
    </location>
    <ligand>
        <name>substrate</name>
    </ligand>
</feature>
<keyword evidence="8" id="KW-0028">Amino-acid biosynthesis</keyword>
<dbReference type="NCBIfam" id="NF003804">
    <property type="entry name" value="PRK05395.1-1"/>
    <property type="match status" value="1"/>
</dbReference>
<evidence type="ECO:0000313" key="12">
    <source>
        <dbReference type="EMBL" id="RUO39612.1"/>
    </source>
</evidence>
<name>A0A7Z7ET24_9GAMM</name>
<feature type="active site" description="Proton acceptor" evidence="8 9">
    <location>
        <position position="30"/>
    </location>
</feature>
<dbReference type="InterPro" id="IPR036441">
    <property type="entry name" value="DHquinase_II_sf"/>
</dbReference>
<dbReference type="NCBIfam" id="NF003807">
    <property type="entry name" value="PRK05395.1-4"/>
    <property type="match status" value="1"/>
</dbReference>
<dbReference type="CDD" id="cd00466">
    <property type="entry name" value="DHQase_II"/>
    <property type="match status" value="1"/>
</dbReference>
<organism evidence="12 13">
    <name type="scientific">Pseudidiomarina aestuarii</name>
    <dbReference type="NCBI Taxonomy" id="624146"/>
    <lineage>
        <taxon>Bacteria</taxon>
        <taxon>Pseudomonadati</taxon>
        <taxon>Pseudomonadota</taxon>
        <taxon>Gammaproteobacteria</taxon>
        <taxon>Alteromonadales</taxon>
        <taxon>Idiomarinaceae</taxon>
        <taxon>Pseudidiomarina</taxon>
    </lineage>
</organism>
<gene>
    <name evidence="8 12" type="primary">aroQ</name>
    <name evidence="12" type="ORF">CWE22_09985</name>
</gene>
<reference evidence="13" key="1">
    <citation type="journal article" date="2018" name="Front. Microbiol.">
        <title>Genome-Based Analysis Reveals the Taxonomy and Diversity of the Family Idiomarinaceae.</title>
        <authorList>
            <person name="Liu Y."/>
            <person name="Lai Q."/>
            <person name="Shao Z."/>
        </authorList>
    </citation>
    <scope>NUCLEOTIDE SEQUENCE [LARGE SCALE GENOMIC DNA]</scope>
    <source>
        <strain evidence="13">KYW314</strain>
    </source>
</reference>
<evidence type="ECO:0000256" key="7">
    <source>
        <dbReference type="ARBA" id="ARBA00023239"/>
    </source>
</evidence>
<comment type="subunit">
    <text evidence="5 8">Homododecamer.</text>
</comment>
<dbReference type="EC" id="4.2.1.10" evidence="6 8"/>
<dbReference type="HAMAP" id="MF_00169">
    <property type="entry name" value="AroQ"/>
    <property type="match status" value="1"/>
</dbReference>
<dbReference type="EMBL" id="PIPR01000002">
    <property type="protein sequence ID" value="RUO39612.1"/>
    <property type="molecule type" value="Genomic_DNA"/>
</dbReference>
<evidence type="ECO:0000256" key="4">
    <source>
        <dbReference type="ARBA" id="ARBA00011037"/>
    </source>
</evidence>
<feature type="binding site" evidence="8 10">
    <location>
        <position position="88"/>
    </location>
    <ligand>
        <name>substrate</name>
    </ligand>
</feature>
<dbReference type="PANTHER" id="PTHR21272:SF3">
    <property type="entry name" value="CATABOLIC 3-DEHYDROQUINASE"/>
    <property type="match status" value="1"/>
</dbReference>
<evidence type="ECO:0000256" key="9">
    <source>
        <dbReference type="PIRSR" id="PIRSR001399-1"/>
    </source>
</evidence>
<dbReference type="PIRSF" id="PIRSF001399">
    <property type="entry name" value="DHquinase_II"/>
    <property type="match status" value="1"/>
</dbReference>
<dbReference type="Proteomes" id="UP000287766">
    <property type="component" value="Unassembled WGS sequence"/>
</dbReference>
<evidence type="ECO:0000256" key="10">
    <source>
        <dbReference type="PIRSR" id="PIRSR001399-2"/>
    </source>
</evidence>
<proteinExistence type="inferred from homology"/>
<dbReference type="UniPathway" id="UPA00053">
    <property type="reaction ID" value="UER00086"/>
</dbReference>
<dbReference type="GO" id="GO:0009073">
    <property type="term" value="P:aromatic amino acid family biosynthetic process"/>
    <property type="evidence" value="ECO:0007669"/>
    <property type="project" value="UniProtKB-KW"/>
</dbReference>
<feature type="binding site" evidence="8 10">
    <location>
        <position position="95"/>
    </location>
    <ligand>
        <name>substrate</name>
    </ligand>
</feature>
<dbReference type="GO" id="GO:0019631">
    <property type="term" value="P:quinate catabolic process"/>
    <property type="evidence" value="ECO:0007669"/>
    <property type="project" value="TreeGrafter"/>
</dbReference>
<comment type="similarity">
    <text evidence="4 8">Belongs to the type-II 3-dehydroquinase family.</text>
</comment>
<feature type="binding site" evidence="8 10">
    <location>
        <position position="82"/>
    </location>
    <ligand>
        <name>substrate</name>
    </ligand>
</feature>
<comment type="pathway">
    <text evidence="3 8">Metabolic intermediate biosynthesis; chorismate biosynthesis; chorismate from D-erythrose 4-phosphate and phosphoenolpyruvate: step 3/7.</text>
</comment>
<feature type="binding site" evidence="8 10">
    <location>
        <position position="119"/>
    </location>
    <ligand>
        <name>substrate</name>
    </ligand>
</feature>
<dbReference type="GO" id="GO:0008652">
    <property type="term" value="P:amino acid biosynthetic process"/>
    <property type="evidence" value="ECO:0007669"/>
    <property type="project" value="UniProtKB-KW"/>
</dbReference>
<dbReference type="NCBIfam" id="TIGR01088">
    <property type="entry name" value="aroQ"/>
    <property type="match status" value="1"/>
</dbReference>
<evidence type="ECO:0000256" key="11">
    <source>
        <dbReference type="PIRSR" id="PIRSR001399-3"/>
    </source>
</evidence>
<dbReference type="InterPro" id="IPR001874">
    <property type="entry name" value="DHquinase_II"/>
</dbReference>
<evidence type="ECO:0000256" key="8">
    <source>
        <dbReference type="HAMAP-Rule" id="MF_00169"/>
    </source>
</evidence>
<keyword evidence="8" id="KW-0057">Aromatic amino acid biosynthesis</keyword>
<accession>A0A7Z7ET24</accession>
<dbReference type="SUPFAM" id="SSF52304">
    <property type="entry name" value="Type II 3-dehydroquinate dehydratase"/>
    <property type="match status" value="1"/>
</dbReference>